<keyword evidence="9" id="KW-1185">Reference proteome</keyword>
<dbReference type="GO" id="GO:0005783">
    <property type="term" value="C:endoplasmic reticulum"/>
    <property type="evidence" value="ECO:0007669"/>
    <property type="project" value="TreeGrafter"/>
</dbReference>
<keyword evidence="5 6" id="KW-0472">Membrane</keyword>
<name>A0A196SHA8_BLAHN</name>
<dbReference type="OrthoDB" id="340608at2759"/>
<evidence type="ECO:0000256" key="2">
    <source>
        <dbReference type="ARBA" id="ARBA00009457"/>
    </source>
</evidence>
<comment type="similarity">
    <text evidence="2 6">Belongs to the CDC50/LEM3 family.</text>
</comment>
<feature type="transmembrane region" description="Helical" evidence="7">
    <location>
        <begin position="29"/>
        <end position="49"/>
    </location>
</feature>
<feature type="transmembrane region" description="Helical" evidence="7">
    <location>
        <begin position="299"/>
        <end position="318"/>
    </location>
</feature>
<evidence type="ECO:0000256" key="4">
    <source>
        <dbReference type="ARBA" id="ARBA00022989"/>
    </source>
</evidence>
<accession>A0A196SHA8</accession>
<reference evidence="8 9" key="1">
    <citation type="submission" date="2016-05" db="EMBL/GenBank/DDBJ databases">
        <title>Nuclear genome of Blastocystis sp. subtype 1 NandII.</title>
        <authorList>
            <person name="Gentekaki E."/>
            <person name="Curtis B."/>
            <person name="Stairs C."/>
            <person name="Eme L."/>
            <person name="Herman E."/>
            <person name="Klimes V."/>
            <person name="Arias M.C."/>
            <person name="Elias M."/>
            <person name="Hilliou F."/>
            <person name="Klute M."/>
            <person name="Malik S.-B."/>
            <person name="Pightling A."/>
            <person name="Rachubinski R."/>
            <person name="Salas D."/>
            <person name="Schlacht A."/>
            <person name="Suga H."/>
            <person name="Archibald J."/>
            <person name="Ball S.G."/>
            <person name="Clark G."/>
            <person name="Dacks J."/>
            <person name="Van Der Giezen M."/>
            <person name="Tsaousis A."/>
            <person name="Roger A."/>
        </authorList>
    </citation>
    <scope>NUCLEOTIDE SEQUENCE [LARGE SCALE GENOMIC DNA]</scope>
    <source>
        <strain evidence="9">ATCC 50177 / NandII</strain>
    </source>
</reference>
<dbReference type="AlphaFoldDB" id="A0A196SHA8"/>
<proteinExistence type="inferred from homology"/>
<dbReference type="PANTHER" id="PTHR10926">
    <property type="entry name" value="CELL CYCLE CONTROL PROTEIN 50"/>
    <property type="match status" value="1"/>
</dbReference>
<dbReference type="STRING" id="478820.A0A196SHA8"/>
<dbReference type="EMBL" id="LXWW01000149">
    <property type="protein sequence ID" value="OAO15349.1"/>
    <property type="molecule type" value="Genomic_DNA"/>
</dbReference>
<dbReference type="GO" id="GO:0005794">
    <property type="term" value="C:Golgi apparatus"/>
    <property type="evidence" value="ECO:0007669"/>
    <property type="project" value="TreeGrafter"/>
</dbReference>
<protein>
    <submittedName>
        <fullName evidence="8">LEM3 (Ligand-effect modulator 3) family protein</fullName>
    </submittedName>
</protein>
<evidence type="ECO:0000256" key="7">
    <source>
        <dbReference type="SAM" id="Phobius"/>
    </source>
</evidence>
<dbReference type="InterPro" id="IPR005045">
    <property type="entry name" value="CDC50/LEM3_fam"/>
</dbReference>
<comment type="caution">
    <text evidence="8">The sequence shown here is derived from an EMBL/GenBank/DDBJ whole genome shotgun (WGS) entry which is preliminary data.</text>
</comment>
<dbReference type="PIRSF" id="PIRSF015840">
    <property type="entry name" value="DUF284_TM_euk"/>
    <property type="match status" value="1"/>
</dbReference>
<evidence type="ECO:0000256" key="5">
    <source>
        <dbReference type="ARBA" id="ARBA00023136"/>
    </source>
</evidence>
<evidence type="ECO:0000256" key="3">
    <source>
        <dbReference type="ARBA" id="ARBA00022692"/>
    </source>
</evidence>
<keyword evidence="4 7" id="KW-1133">Transmembrane helix</keyword>
<keyword evidence="3 7" id="KW-0812">Transmembrane</keyword>
<dbReference type="Pfam" id="PF03381">
    <property type="entry name" value="CDC50"/>
    <property type="match status" value="1"/>
</dbReference>
<sequence>MAKSKESFKDQFLQQRMNALRLSWSSRSLIIIFTVLTCLFGVMTIPMIVASSTAFEQTVLYDGYTLQDSACHISENNEGKECDISFTIDRDVSKPIHVYYYLDNFYQNHREYINSVNYKQLNGEVLKGSDLEAKCGSKTYADKNKTRVLVPCGYVANSFFNDVITVTTPGVTLNEHDISYKNDRKRFKNPEGYGTESSEYQYIYETYPQIPKDKSDDVTRSNYYGGGVMDEHFIVWMRLAGVPRFRKLYGRLEGKEFKKGDTVQFHIQSNFEVSSFKGKKGIVLATENFIGGKNTGMCVAFGVATLLSLAMVIAILVVKKVCPEALPVNGGKFD</sequence>
<gene>
    <name evidence="8" type="ORF">AV274_2937</name>
</gene>
<organism evidence="8 9">
    <name type="scientific">Blastocystis sp. subtype 1 (strain ATCC 50177 / NandII)</name>
    <dbReference type="NCBI Taxonomy" id="478820"/>
    <lineage>
        <taxon>Eukaryota</taxon>
        <taxon>Sar</taxon>
        <taxon>Stramenopiles</taxon>
        <taxon>Bigyra</taxon>
        <taxon>Opalozoa</taxon>
        <taxon>Opalinata</taxon>
        <taxon>Blastocystidae</taxon>
        <taxon>Blastocystis</taxon>
    </lineage>
</organism>
<dbReference type="GO" id="GO:0005886">
    <property type="term" value="C:plasma membrane"/>
    <property type="evidence" value="ECO:0007669"/>
    <property type="project" value="TreeGrafter"/>
</dbReference>
<evidence type="ECO:0000256" key="1">
    <source>
        <dbReference type="ARBA" id="ARBA00004141"/>
    </source>
</evidence>
<evidence type="ECO:0000313" key="8">
    <source>
        <dbReference type="EMBL" id="OAO15349.1"/>
    </source>
</evidence>
<evidence type="ECO:0000256" key="6">
    <source>
        <dbReference type="PIRNR" id="PIRNR015840"/>
    </source>
</evidence>
<dbReference type="PANTHER" id="PTHR10926:SF0">
    <property type="entry name" value="CDC50, ISOFORM A"/>
    <property type="match status" value="1"/>
</dbReference>
<dbReference type="Proteomes" id="UP000078348">
    <property type="component" value="Unassembled WGS sequence"/>
</dbReference>
<evidence type="ECO:0000313" key="9">
    <source>
        <dbReference type="Proteomes" id="UP000078348"/>
    </source>
</evidence>
<comment type="subcellular location">
    <subcellularLocation>
        <location evidence="1">Membrane</location>
        <topology evidence="1">Multi-pass membrane protein</topology>
    </subcellularLocation>
</comment>